<name>A0A2H0W1I7_9BACT</name>
<sequence>MLYNYDTKDAVVKCKVCQCEFINHQNKNSLIDSETKADFIINSTKQILLSKNICSGLVKVN</sequence>
<evidence type="ECO:0000313" key="1">
    <source>
        <dbReference type="EMBL" id="PIS05157.1"/>
    </source>
</evidence>
<protein>
    <submittedName>
        <fullName evidence="1">Uncharacterized protein</fullName>
    </submittedName>
</protein>
<dbReference type="Proteomes" id="UP000230935">
    <property type="component" value="Unassembled WGS sequence"/>
</dbReference>
<accession>A0A2H0W1I7</accession>
<comment type="caution">
    <text evidence="1">The sequence shown here is derived from an EMBL/GenBank/DDBJ whole genome shotgun (WGS) entry which is preliminary data.</text>
</comment>
<reference evidence="2" key="1">
    <citation type="submission" date="2017-09" db="EMBL/GenBank/DDBJ databases">
        <title>Depth-based differentiation of microbial function through sediment-hosted aquifers and enrichment of novel symbionts in the deep terrestrial subsurface.</title>
        <authorList>
            <person name="Probst A.J."/>
            <person name="Ladd B."/>
            <person name="Jarett J.K."/>
            <person name="Geller-Mcgrath D.E."/>
            <person name="Sieber C.M.K."/>
            <person name="Emerson J.B."/>
            <person name="Anantharaman K."/>
            <person name="Thomas B.C."/>
            <person name="Malmstrom R."/>
            <person name="Stieglmeier M."/>
            <person name="Klingl A."/>
            <person name="Woyke T."/>
            <person name="Ryan C.M."/>
            <person name="Banfield J.F."/>
        </authorList>
    </citation>
    <scope>NUCLEOTIDE SEQUENCE [LARGE SCALE GENOMIC DNA]</scope>
</reference>
<evidence type="ECO:0000313" key="2">
    <source>
        <dbReference type="Proteomes" id="UP000230935"/>
    </source>
</evidence>
<gene>
    <name evidence="1" type="ORF">COT81_02650</name>
</gene>
<dbReference type="EMBL" id="PEZZ01000018">
    <property type="protein sequence ID" value="PIS05157.1"/>
    <property type="molecule type" value="Genomic_DNA"/>
</dbReference>
<dbReference type="AlphaFoldDB" id="A0A2H0W1I7"/>
<organism evidence="1 2">
    <name type="scientific">Candidatus Buchananbacteria bacterium CG10_big_fil_rev_8_21_14_0_10_42_9</name>
    <dbReference type="NCBI Taxonomy" id="1974526"/>
    <lineage>
        <taxon>Bacteria</taxon>
        <taxon>Candidatus Buchananiibacteriota</taxon>
    </lineage>
</organism>
<proteinExistence type="predicted"/>